<proteinExistence type="predicted"/>
<feature type="transmembrane region" description="Helical" evidence="1">
    <location>
        <begin position="6"/>
        <end position="27"/>
    </location>
</feature>
<accession>N2BW65</accession>
<dbReference type="AlphaFoldDB" id="N2BW65"/>
<comment type="caution">
    <text evidence="2">The sequence shown here is derived from an EMBL/GenBank/DDBJ whole genome shotgun (WGS) entry which is preliminary data.</text>
</comment>
<keyword evidence="1" id="KW-1133">Transmembrane helix</keyword>
<evidence type="ECO:0000313" key="3">
    <source>
        <dbReference type="Proteomes" id="UP000012527"/>
    </source>
</evidence>
<dbReference type="EMBL" id="AQFW01000004">
    <property type="protein sequence ID" value="EMZ41164.1"/>
    <property type="molecule type" value="Genomic_DNA"/>
</dbReference>
<keyword evidence="1" id="KW-0812">Transmembrane</keyword>
<organism evidence="2 3">
    <name type="scientific">Helicobacter bilis WiWa</name>
    <dbReference type="NCBI Taxonomy" id="1235804"/>
    <lineage>
        <taxon>Bacteria</taxon>
        <taxon>Pseudomonadati</taxon>
        <taxon>Campylobacterota</taxon>
        <taxon>Epsilonproteobacteria</taxon>
        <taxon>Campylobacterales</taxon>
        <taxon>Helicobacteraceae</taxon>
        <taxon>Helicobacter</taxon>
    </lineage>
</organism>
<dbReference type="Proteomes" id="UP000012527">
    <property type="component" value="Unassembled WGS sequence"/>
</dbReference>
<dbReference type="HOGENOM" id="CLU_3356564_0_0_7"/>
<evidence type="ECO:0000313" key="2">
    <source>
        <dbReference type="EMBL" id="EMZ41164.1"/>
    </source>
</evidence>
<evidence type="ECO:0000256" key="1">
    <source>
        <dbReference type="SAM" id="Phobius"/>
    </source>
</evidence>
<sequence length="36" mass="4046">MTSVQVMAFVGFIVLCSVPLVFALYAIRDRKTRKKG</sequence>
<keyword evidence="1" id="KW-0472">Membrane</keyword>
<protein>
    <submittedName>
        <fullName evidence="2">Uncharacterized protein</fullName>
    </submittedName>
</protein>
<gene>
    <name evidence="2" type="ORF">C826_00174</name>
</gene>
<reference evidence="2 3" key="1">
    <citation type="submission" date="2013-02" db="EMBL/GenBank/DDBJ databases">
        <title>The Genome Sequence of Helicobacter bilis WiWa.</title>
        <authorList>
            <consortium name="The Broad Institute Genome Sequencing Platform"/>
            <person name="Ward D."/>
            <person name="Overstreet A.-M.C."/>
            <person name="Ramer-Tait A.E."/>
            <person name="Phillips G.J."/>
            <person name="Wannemuehler M.J."/>
            <person name="Walker B."/>
            <person name="Young S.K."/>
            <person name="Zeng Q."/>
            <person name="Gargeya S."/>
            <person name="Fitzgerald M."/>
            <person name="Haas B."/>
            <person name="Abouelleil A."/>
            <person name="Alvarado L."/>
            <person name="Arachchi H.M."/>
            <person name="Berlin A.M."/>
            <person name="Chapman S.B."/>
            <person name="Dewar J."/>
            <person name="Goldberg J."/>
            <person name="Griggs A."/>
            <person name="Gujja S."/>
            <person name="Hansen M."/>
            <person name="Howarth C."/>
            <person name="Imamovic A."/>
            <person name="Larimer J."/>
            <person name="McCowan C."/>
            <person name="Murphy C."/>
            <person name="Neiman D."/>
            <person name="Pearson M."/>
            <person name="Priest M."/>
            <person name="Roberts A."/>
            <person name="Saif S."/>
            <person name="Shea T."/>
            <person name="Sisk P."/>
            <person name="Sykes S."/>
            <person name="Wortman J."/>
            <person name="Nusbaum C."/>
            <person name="Birren B."/>
        </authorList>
    </citation>
    <scope>NUCLEOTIDE SEQUENCE [LARGE SCALE GENOMIC DNA]</scope>
    <source>
        <strain evidence="2 3">WiWa</strain>
    </source>
</reference>
<name>N2BW65_9HELI</name>